<gene>
    <name evidence="1" type="ORF">LCGC14_2832250</name>
</gene>
<comment type="caution">
    <text evidence="1">The sequence shown here is derived from an EMBL/GenBank/DDBJ whole genome shotgun (WGS) entry which is preliminary data.</text>
</comment>
<sequence>MKKPKRVRRKARFRVGQVVKHREKNTYHRVYSVWTHPDYEPFYSLSDHHSLHESELRPLTRRERGQ</sequence>
<accession>A0A0F9AM59</accession>
<organism evidence="1">
    <name type="scientific">marine sediment metagenome</name>
    <dbReference type="NCBI Taxonomy" id="412755"/>
    <lineage>
        <taxon>unclassified sequences</taxon>
        <taxon>metagenomes</taxon>
        <taxon>ecological metagenomes</taxon>
    </lineage>
</organism>
<name>A0A0F9AM59_9ZZZZ</name>
<protein>
    <submittedName>
        <fullName evidence="1">Uncharacterized protein</fullName>
    </submittedName>
</protein>
<dbReference type="AlphaFoldDB" id="A0A0F9AM59"/>
<proteinExistence type="predicted"/>
<evidence type="ECO:0000313" key="1">
    <source>
        <dbReference type="EMBL" id="KKK79564.1"/>
    </source>
</evidence>
<dbReference type="EMBL" id="LAZR01053969">
    <property type="protein sequence ID" value="KKK79564.1"/>
    <property type="molecule type" value="Genomic_DNA"/>
</dbReference>
<reference evidence="1" key="1">
    <citation type="journal article" date="2015" name="Nature">
        <title>Complex archaea that bridge the gap between prokaryotes and eukaryotes.</title>
        <authorList>
            <person name="Spang A."/>
            <person name="Saw J.H."/>
            <person name="Jorgensen S.L."/>
            <person name="Zaremba-Niedzwiedzka K."/>
            <person name="Martijn J."/>
            <person name="Lind A.E."/>
            <person name="van Eijk R."/>
            <person name="Schleper C."/>
            <person name="Guy L."/>
            <person name="Ettema T.J."/>
        </authorList>
    </citation>
    <scope>NUCLEOTIDE SEQUENCE</scope>
</reference>